<sequence>MVEKKTFDGRKKPSLSHFKQHSPHQCNVTNTHRRKILMRCKSFFSLAETEDGEQGSVCLETRDGVSLIPEDAGEQGCSRGRH</sequence>
<proteinExistence type="predicted"/>
<accession>A0AAV6UJ14</accession>
<feature type="compositionally biased region" description="Basic and acidic residues" evidence="1">
    <location>
        <begin position="1"/>
        <end position="11"/>
    </location>
</feature>
<organism evidence="2 3">
    <name type="scientific">Oedothorax gibbosus</name>
    <dbReference type="NCBI Taxonomy" id="931172"/>
    <lineage>
        <taxon>Eukaryota</taxon>
        <taxon>Metazoa</taxon>
        <taxon>Ecdysozoa</taxon>
        <taxon>Arthropoda</taxon>
        <taxon>Chelicerata</taxon>
        <taxon>Arachnida</taxon>
        <taxon>Araneae</taxon>
        <taxon>Araneomorphae</taxon>
        <taxon>Entelegynae</taxon>
        <taxon>Araneoidea</taxon>
        <taxon>Linyphiidae</taxon>
        <taxon>Erigoninae</taxon>
        <taxon>Oedothorax</taxon>
    </lineage>
</organism>
<dbReference type="Proteomes" id="UP000827092">
    <property type="component" value="Unassembled WGS sequence"/>
</dbReference>
<name>A0AAV6UJ14_9ARAC</name>
<protein>
    <submittedName>
        <fullName evidence="2">Uncharacterized protein</fullName>
    </submittedName>
</protein>
<feature type="region of interest" description="Disordered" evidence="1">
    <location>
        <begin position="1"/>
        <end position="25"/>
    </location>
</feature>
<gene>
    <name evidence="2" type="ORF">JTE90_002806</name>
</gene>
<keyword evidence="3" id="KW-1185">Reference proteome</keyword>
<dbReference type="EMBL" id="JAFNEN010000422">
    <property type="protein sequence ID" value="KAG8183316.1"/>
    <property type="molecule type" value="Genomic_DNA"/>
</dbReference>
<reference evidence="2 3" key="1">
    <citation type="journal article" date="2022" name="Nat. Ecol. Evol.">
        <title>A masculinizing supergene underlies an exaggerated male reproductive morph in a spider.</title>
        <authorList>
            <person name="Hendrickx F."/>
            <person name="De Corte Z."/>
            <person name="Sonet G."/>
            <person name="Van Belleghem S.M."/>
            <person name="Kostlbacher S."/>
            <person name="Vangestel C."/>
        </authorList>
    </citation>
    <scope>NUCLEOTIDE SEQUENCE [LARGE SCALE GENOMIC DNA]</scope>
    <source>
        <strain evidence="2">W744_W776</strain>
    </source>
</reference>
<comment type="caution">
    <text evidence="2">The sequence shown here is derived from an EMBL/GenBank/DDBJ whole genome shotgun (WGS) entry which is preliminary data.</text>
</comment>
<feature type="compositionally biased region" description="Basic residues" evidence="1">
    <location>
        <begin position="12"/>
        <end position="22"/>
    </location>
</feature>
<evidence type="ECO:0000313" key="2">
    <source>
        <dbReference type="EMBL" id="KAG8183316.1"/>
    </source>
</evidence>
<evidence type="ECO:0000256" key="1">
    <source>
        <dbReference type="SAM" id="MobiDB-lite"/>
    </source>
</evidence>
<evidence type="ECO:0000313" key="3">
    <source>
        <dbReference type="Proteomes" id="UP000827092"/>
    </source>
</evidence>
<dbReference type="AlphaFoldDB" id="A0AAV6UJ14"/>